<dbReference type="PANTHER" id="PTHR35526">
    <property type="entry name" value="ANTI-SIGMA-F FACTOR RSBW-RELATED"/>
    <property type="match status" value="1"/>
</dbReference>
<name>A0A853A3B6_9ACTN</name>
<protein>
    <submittedName>
        <fullName evidence="4">Anti-sigma regulatory factor (Ser/Thr protein kinase)</fullName>
    </submittedName>
</protein>
<dbReference type="GO" id="GO:0004674">
    <property type="term" value="F:protein serine/threonine kinase activity"/>
    <property type="evidence" value="ECO:0007669"/>
    <property type="project" value="UniProtKB-KW"/>
</dbReference>
<dbReference type="Proteomes" id="UP000567795">
    <property type="component" value="Unassembled WGS sequence"/>
</dbReference>
<evidence type="ECO:0000313" key="5">
    <source>
        <dbReference type="Proteomes" id="UP000567795"/>
    </source>
</evidence>
<keyword evidence="1" id="KW-0418">Kinase</keyword>
<dbReference type="RefSeq" id="WP_246450053.1">
    <property type="nucleotide sequence ID" value="NZ_JACBZD010000001.1"/>
</dbReference>
<dbReference type="InterPro" id="IPR050267">
    <property type="entry name" value="Anti-sigma-factor_SerPK"/>
</dbReference>
<dbReference type="AlphaFoldDB" id="A0A853A3B6"/>
<dbReference type="PANTHER" id="PTHR35526:SF3">
    <property type="entry name" value="ANTI-SIGMA-F FACTOR RSBW"/>
    <property type="match status" value="1"/>
</dbReference>
<keyword evidence="5" id="KW-1185">Reference proteome</keyword>
<dbReference type="InterPro" id="IPR036890">
    <property type="entry name" value="HATPase_C_sf"/>
</dbReference>
<organism evidence="4 5">
    <name type="scientific">Allostreptomyces psammosilenae</name>
    <dbReference type="NCBI Taxonomy" id="1892865"/>
    <lineage>
        <taxon>Bacteria</taxon>
        <taxon>Bacillati</taxon>
        <taxon>Actinomycetota</taxon>
        <taxon>Actinomycetes</taxon>
        <taxon>Kitasatosporales</taxon>
        <taxon>Streptomycetaceae</taxon>
        <taxon>Allostreptomyces</taxon>
    </lineage>
</organism>
<dbReference type="SUPFAM" id="SSF55874">
    <property type="entry name" value="ATPase domain of HSP90 chaperone/DNA topoisomerase II/histidine kinase"/>
    <property type="match status" value="1"/>
</dbReference>
<sequence>MDGMDGCEGDLPASTGAAAPVDRRYQMDAHGRCSFRLPPVEPSVPRARHVVRDTLAAWGVPAGEELSDAVQLIVSELVTNSVRYAARCSENVRVELRLAPDHVRIAVADRDPVAPRALWQVPGLSQASTAREGGRGLLLVRAVAEGHGGSCDMDGTVEGGKEIWALLPRVPTRPGRTTTGSLHAVQ</sequence>
<gene>
    <name evidence="4" type="ORF">FHU37_004307</name>
</gene>
<evidence type="ECO:0000256" key="1">
    <source>
        <dbReference type="ARBA" id="ARBA00022527"/>
    </source>
</evidence>
<accession>A0A853A3B6</accession>
<keyword evidence="1" id="KW-0808">Transferase</keyword>
<feature type="domain" description="Histidine kinase/HSP90-like ATPase" evidence="3">
    <location>
        <begin position="43"/>
        <end position="145"/>
    </location>
</feature>
<dbReference type="Gene3D" id="3.30.565.10">
    <property type="entry name" value="Histidine kinase-like ATPase, C-terminal domain"/>
    <property type="match status" value="1"/>
</dbReference>
<reference evidence="4 5" key="1">
    <citation type="submission" date="2020-07" db="EMBL/GenBank/DDBJ databases">
        <title>Sequencing the genomes of 1000 actinobacteria strains.</title>
        <authorList>
            <person name="Klenk H.-P."/>
        </authorList>
    </citation>
    <scope>NUCLEOTIDE SEQUENCE [LARGE SCALE GENOMIC DNA]</scope>
    <source>
        <strain evidence="4 5">DSM 42178</strain>
    </source>
</reference>
<dbReference type="CDD" id="cd16936">
    <property type="entry name" value="HATPase_RsbW-like"/>
    <property type="match status" value="1"/>
</dbReference>
<comment type="caution">
    <text evidence="4">The sequence shown here is derived from an EMBL/GenBank/DDBJ whole genome shotgun (WGS) entry which is preliminary data.</text>
</comment>
<dbReference type="InterPro" id="IPR003594">
    <property type="entry name" value="HATPase_dom"/>
</dbReference>
<keyword evidence="1" id="KW-0723">Serine/threonine-protein kinase</keyword>
<dbReference type="Pfam" id="PF13581">
    <property type="entry name" value="HATPase_c_2"/>
    <property type="match status" value="1"/>
</dbReference>
<feature type="region of interest" description="Disordered" evidence="2">
    <location>
        <begin position="1"/>
        <end position="20"/>
    </location>
</feature>
<evidence type="ECO:0000259" key="3">
    <source>
        <dbReference type="Pfam" id="PF13581"/>
    </source>
</evidence>
<evidence type="ECO:0000313" key="4">
    <source>
        <dbReference type="EMBL" id="NYI07364.1"/>
    </source>
</evidence>
<dbReference type="EMBL" id="JACBZD010000001">
    <property type="protein sequence ID" value="NYI07364.1"/>
    <property type="molecule type" value="Genomic_DNA"/>
</dbReference>
<evidence type="ECO:0000256" key="2">
    <source>
        <dbReference type="SAM" id="MobiDB-lite"/>
    </source>
</evidence>
<proteinExistence type="predicted"/>